<evidence type="ECO:0000256" key="5">
    <source>
        <dbReference type="ARBA" id="ARBA00022989"/>
    </source>
</evidence>
<evidence type="ECO:0000256" key="2">
    <source>
        <dbReference type="ARBA" id="ARBA00006448"/>
    </source>
</evidence>
<dbReference type="RefSeq" id="WP_264144067.1">
    <property type="nucleotide sequence ID" value="NZ_JAOYEY010000048.1"/>
</dbReference>
<feature type="transmembrane region" description="Helical" evidence="7">
    <location>
        <begin position="6"/>
        <end position="25"/>
    </location>
</feature>
<evidence type="ECO:0000256" key="3">
    <source>
        <dbReference type="ARBA" id="ARBA00022475"/>
    </source>
</evidence>
<evidence type="ECO:0000256" key="4">
    <source>
        <dbReference type="ARBA" id="ARBA00022692"/>
    </source>
</evidence>
<dbReference type="InterPro" id="IPR007353">
    <property type="entry name" value="DUF421"/>
</dbReference>
<evidence type="ECO:0000256" key="6">
    <source>
        <dbReference type="ARBA" id="ARBA00023136"/>
    </source>
</evidence>
<dbReference type="Pfam" id="PF04239">
    <property type="entry name" value="DUF421"/>
    <property type="match status" value="1"/>
</dbReference>
<feature type="transmembrane region" description="Helical" evidence="7">
    <location>
        <begin position="58"/>
        <end position="80"/>
    </location>
</feature>
<evidence type="ECO:0000256" key="7">
    <source>
        <dbReference type="SAM" id="Phobius"/>
    </source>
</evidence>
<dbReference type="Gene3D" id="3.30.240.20">
    <property type="entry name" value="bsu07140 like domains"/>
    <property type="match status" value="2"/>
</dbReference>
<evidence type="ECO:0000259" key="8">
    <source>
        <dbReference type="Pfam" id="PF04239"/>
    </source>
</evidence>
<dbReference type="PANTHER" id="PTHR34582:SF7">
    <property type="entry name" value="UPF0702 TRANSMEMBRANE PROTEIN YDFS"/>
    <property type="match status" value="1"/>
</dbReference>
<sequence>MSGIELIIRVLLTFLIMFIMVRIIGRKEISQMTFFNFVSAIAIGSIGANLAVNKQLSVGNGVLALILWGSITLLSDHIVLNSKKARIVLEGEPKIVIKNGKMMEDVMRKTKLDIDSINSLLRQKNIFSILDVRYAILEVNGELSVVKKEESQFPTKKDFNMSIPKKKITLPVSVITDGNVIKRNLNEYNLDDNWLNAKLEENGIRSIKDVFYAEVQEDGSLYIDRKRGSYK</sequence>
<dbReference type="Proteomes" id="UP001526147">
    <property type="component" value="Unassembled WGS sequence"/>
</dbReference>
<dbReference type="InterPro" id="IPR048454">
    <property type="entry name" value="YetF_N"/>
</dbReference>
<keyword evidence="5 7" id="KW-1133">Transmembrane helix</keyword>
<feature type="domain" description="YetF-like N-terminal transmembrane" evidence="9">
    <location>
        <begin position="5"/>
        <end position="76"/>
    </location>
</feature>
<dbReference type="Pfam" id="PF20730">
    <property type="entry name" value="YetF_N"/>
    <property type="match status" value="1"/>
</dbReference>
<gene>
    <name evidence="10" type="ORF">OIH86_19540</name>
</gene>
<protein>
    <submittedName>
        <fullName evidence="10">DUF421 domain-containing protein</fullName>
    </submittedName>
</protein>
<evidence type="ECO:0000313" key="11">
    <source>
        <dbReference type="Proteomes" id="UP001526147"/>
    </source>
</evidence>
<keyword evidence="6 7" id="KW-0472">Membrane</keyword>
<evidence type="ECO:0000313" key="10">
    <source>
        <dbReference type="EMBL" id="MCV9887841.1"/>
    </source>
</evidence>
<organism evidence="10 11">
    <name type="scientific">Metabacillus halosaccharovorans</name>
    <dbReference type="NCBI Taxonomy" id="930124"/>
    <lineage>
        <taxon>Bacteria</taxon>
        <taxon>Bacillati</taxon>
        <taxon>Bacillota</taxon>
        <taxon>Bacilli</taxon>
        <taxon>Bacillales</taxon>
        <taxon>Bacillaceae</taxon>
        <taxon>Metabacillus</taxon>
    </lineage>
</organism>
<comment type="similarity">
    <text evidence="2">Belongs to the UPF0702 family.</text>
</comment>
<dbReference type="EMBL" id="JAOYEY010000048">
    <property type="protein sequence ID" value="MCV9887841.1"/>
    <property type="molecule type" value="Genomic_DNA"/>
</dbReference>
<name>A0ABT3DMU4_9BACI</name>
<keyword evidence="4 7" id="KW-0812">Transmembrane</keyword>
<feature type="transmembrane region" description="Helical" evidence="7">
    <location>
        <begin position="32"/>
        <end position="52"/>
    </location>
</feature>
<dbReference type="PANTHER" id="PTHR34582">
    <property type="entry name" value="UPF0702 TRANSMEMBRANE PROTEIN YCAP"/>
    <property type="match status" value="1"/>
</dbReference>
<dbReference type="InterPro" id="IPR023090">
    <property type="entry name" value="UPF0702_alpha/beta_dom_sf"/>
</dbReference>
<comment type="caution">
    <text evidence="10">The sequence shown here is derived from an EMBL/GenBank/DDBJ whole genome shotgun (WGS) entry which is preliminary data.</text>
</comment>
<reference evidence="10 11" key="1">
    <citation type="submission" date="2022-10" db="EMBL/GenBank/DDBJ databases">
        <title>Draft genome assembly of moderately radiation resistant bacterium Metabacillus halosaccharovorans.</title>
        <authorList>
            <person name="Pal S."/>
            <person name="Gopinathan A."/>
        </authorList>
    </citation>
    <scope>NUCLEOTIDE SEQUENCE [LARGE SCALE GENOMIC DNA]</scope>
    <source>
        <strain evidence="10 11">VITHBRA001</strain>
    </source>
</reference>
<keyword evidence="11" id="KW-1185">Reference proteome</keyword>
<feature type="domain" description="YetF C-terminal" evidence="8">
    <location>
        <begin position="81"/>
        <end position="216"/>
    </location>
</feature>
<proteinExistence type="inferred from homology"/>
<accession>A0ABT3DMU4</accession>
<keyword evidence="3" id="KW-1003">Cell membrane</keyword>
<comment type="subcellular location">
    <subcellularLocation>
        <location evidence="1">Cell membrane</location>
        <topology evidence="1">Multi-pass membrane protein</topology>
    </subcellularLocation>
</comment>
<evidence type="ECO:0000256" key="1">
    <source>
        <dbReference type="ARBA" id="ARBA00004651"/>
    </source>
</evidence>
<evidence type="ECO:0000259" key="9">
    <source>
        <dbReference type="Pfam" id="PF20730"/>
    </source>
</evidence>